<keyword evidence="1" id="KW-0812">Transmembrane</keyword>
<protein>
    <submittedName>
        <fullName evidence="2">Uncharacterized protein</fullName>
    </submittedName>
</protein>
<evidence type="ECO:0000256" key="1">
    <source>
        <dbReference type="SAM" id="Phobius"/>
    </source>
</evidence>
<organism evidence="2">
    <name type="scientific">Lepeophtheirus salmonis</name>
    <name type="common">Salmon louse</name>
    <name type="synonym">Caligus salmonis</name>
    <dbReference type="NCBI Taxonomy" id="72036"/>
    <lineage>
        <taxon>Eukaryota</taxon>
        <taxon>Metazoa</taxon>
        <taxon>Ecdysozoa</taxon>
        <taxon>Arthropoda</taxon>
        <taxon>Crustacea</taxon>
        <taxon>Multicrustacea</taxon>
        <taxon>Hexanauplia</taxon>
        <taxon>Copepoda</taxon>
        <taxon>Siphonostomatoida</taxon>
        <taxon>Caligidae</taxon>
        <taxon>Lepeophtheirus</taxon>
    </lineage>
</organism>
<proteinExistence type="predicted"/>
<name>A0A0K2V4X1_LEPSM</name>
<dbReference type="AlphaFoldDB" id="A0A0K2V4X1"/>
<evidence type="ECO:0000313" key="2">
    <source>
        <dbReference type="EMBL" id="CDW45192.1"/>
    </source>
</evidence>
<sequence length="69" mass="8142">MKKIVNSITEVGVPLIKPSINVVKFYFLLCLNMLVHIRMHIHLRMQTKIIKENRIASSTFGRRRMCMQN</sequence>
<accession>A0A0K2V4X1</accession>
<keyword evidence="1" id="KW-0472">Membrane</keyword>
<reference evidence="2" key="1">
    <citation type="submission" date="2014-05" db="EMBL/GenBank/DDBJ databases">
        <authorList>
            <person name="Chronopoulou M."/>
        </authorList>
    </citation>
    <scope>NUCLEOTIDE SEQUENCE</scope>
    <source>
        <tissue evidence="2">Whole organism</tissue>
    </source>
</reference>
<feature type="transmembrane region" description="Helical" evidence="1">
    <location>
        <begin position="23"/>
        <end position="41"/>
    </location>
</feature>
<keyword evidence="1" id="KW-1133">Transmembrane helix</keyword>
<dbReference type="EMBL" id="HACA01027831">
    <property type="protein sequence ID" value="CDW45192.1"/>
    <property type="molecule type" value="Transcribed_RNA"/>
</dbReference>